<dbReference type="GO" id="GO:0012505">
    <property type="term" value="C:endomembrane system"/>
    <property type="evidence" value="ECO:0007669"/>
    <property type="project" value="TreeGrafter"/>
</dbReference>
<name>T1JJK8_STRMM</name>
<dbReference type="SUPFAM" id="SSF63829">
    <property type="entry name" value="Calcium-dependent phosphotriesterase"/>
    <property type="match status" value="1"/>
</dbReference>
<feature type="chain" id="PRO_5004580382" description="Strictosidine synthase conserved region domain-containing protein" evidence="4">
    <location>
        <begin position="20"/>
        <end position="384"/>
    </location>
</feature>
<accession>T1JJK8</accession>
<dbReference type="Pfam" id="PF03088">
    <property type="entry name" value="Str_synth"/>
    <property type="match status" value="1"/>
</dbReference>
<keyword evidence="3" id="KW-0325">Glycoprotein</keyword>
<evidence type="ECO:0000259" key="5">
    <source>
        <dbReference type="Pfam" id="PF03088"/>
    </source>
</evidence>
<organism evidence="6 7">
    <name type="scientific">Strigamia maritima</name>
    <name type="common">European centipede</name>
    <name type="synonym">Geophilus maritimus</name>
    <dbReference type="NCBI Taxonomy" id="126957"/>
    <lineage>
        <taxon>Eukaryota</taxon>
        <taxon>Metazoa</taxon>
        <taxon>Ecdysozoa</taxon>
        <taxon>Arthropoda</taxon>
        <taxon>Myriapoda</taxon>
        <taxon>Chilopoda</taxon>
        <taxon>Pleurostigmophora</taxon>
        <taxon>Geophilomorpha</taxon>
        <taxon>Linotaeniidae</taxon>
        <taxon>Strigamia</taxon>
    </lineage>
</organism>
<evidence type="ECO:0000256" key="3">
    <source>
        <dbReference type="ARBA" id="ARBA00023180"/>
    </source>
</evidence>
<dbReference type="HOGENOM" id="CLU_023267_0_0_1"/>
<keyword evidence="4" id="KW-0732">Signal</keyword>
<reference evidence="7" key="1">
    <citation type="submission" date="2011-05" db="EMBL/GenBank/DDBJ databases">
        <authorList>
            <person name="Richards S.R."/>
            <person name="Qu J."/>
            <person name="Jiang H."/>
            <person name="Jhangiani S.N."/>
            <person name="Agravi P."/>
            <person name="Goodspeed R."/>
            <person name="Gross S."/>
            <person name="Mandapat C."/>
            <person name="Jackson L."/>
            <person name="Mathew T."/>
            <person name="Pu L."/>
            <person name="Thornton R."/>
            <person name="Saada N."/>
            <person name="Wilczek-Boney K.B."/>
            <person name="Lee S."/>
            <person name="Kovar C."/>
            <person name="Wu Y."/>
            <person name="Scherer S.E."/>
            <person name="Worley K.C."/>
            <person name="Muzny D.M."/>
            <person name="Gibbs R."/>
        </authorList>
    </citation>
    <scope>NUCLEOTIDE SEQUENCE</scope>
    <source>
        <strain evidence="7">Brora</strain>
    </source>
</reference>
<dbReference type="GO" id="GO:0016787">
    <property type="term" value="F:hydrolase activity"/>
    <property type="evidence" value="ECO:0007669"/>
    <property type="project" value="TreeGrafter"/>
</dbReference>
<evidence type="ECO:0000313" key="7">
    <source>
        <dbReference type="Proteomes" id="UP000014500"/>
    </source>
</evidence>
<sequence>MLRILICTAVMLFVAVVLALLPTPLDDPQMYIYSQPPKAEGTLQINHKLQRTRRLFENESFAPESFAADKKGNLYTGMGDGRIMRISSEGQLQFITRTGRHHSKCGRESMEPVCGRPNSIRVDSDGNLFVADAYKGLLKILLPEGIVHVIIPAEKGIDGIPFKYLNGLEISQSGLVYFTESSTKFERRDQLYDILELNNFGRLMVYDPKSRISRVLVKGLFFPNGIAFNMEESYILITELSLCRITKYYLQTSKQGQTEVFTENLPGFPDSIRRNARGNYYVGFSSVRLDGFNTFYLLMDYLGPFPSLRTLLTKILPKSWFDVFSSNHALVVELDRKGAIVSSFHDPTAKVIESVSDAFEYNNFLYIGSMEANFIGSLDLAKVL</sequence>
<proteinExistence type="inferred from homology"/>
<dbReference type="EnsemblMetazoa" id="SMAR014038-RA">
    <property type="protein sequence ID" value="SMAR014038-PA"/>
    <property type="gene ID" value="SMAR014038"/>
</dbReference>
<dbReference type="EMBL" id="JH431612">
    <property type="status" value="NOT_ANNOTATED_CDS"/>
    <property type="molecule type" value="Genomic_DNA"/>
</dbReference>
<feature type="signal peptide" evidence="4">
    <location>
        <begin position="1"/>
        <end position="19"/>
    </location>
</feature>
<dbReference type="Gene3D" id="2.120.10.30">
    <property type="entry name" value="TolB, C-terminal domain"/>
    <property type="match status" value="1"/>
</dbReference>
<feature type="domain" description="Strictosidine synthase conserved region" evidence="5">
    <location>
        <begin position="166"/>
        <end position="251"/>
    </location>
</feature>
<evidence type="ECO:0000313" key="6">
    <source>
        <dbReference type="EnsemblMetazoa" id="SMAR014038-PA"/>
    </source>
</evidence>
<dbReference type="InterPro" id="IPR018119">
    <property type="entry name" value="Strictosidine_synth_cons-reg"/>
</dbReference>
<evidence type="ECO:0000256" key="4">
    <source>
        <dbReference type="SAM" id="SignalP"/>
    </source>
</evidence>
<dbReference type="PANTHER" id="PTHR10426">
    <property type="entry name" value="STRICTOSIDINE SYNTHASE-RELATED"/>
    <property type="match status" value="1"/>
</dbReference>
<keyword evidence="2" id="KW-0597">Phosphoprotein</keyword>
<dbReference type="PANTHER" id="PTHR10426:SF88">
    <property type="entry name" value="ADIPOCYTE PLASMA MEMBRANE-ASSOCIATED PROTEIN HEMOMUCIN-RELATED"/>
    <property type="match status" value="1"/>
</dbReference>
<dbReference type="STRING" id="126957.T1JJK8"/>
<dbReference type="Proteomes" id="UP000014500">
    <property type="component" value="Unassembled WGS sequence"/>
</dbReference>
<dbReference type="eggNOG" id="KOG1520">
    <property type="taxonomic scope" value="Eukaryota"/>
</dbReference>
<dbReference type="AlphaFoldDB" id="T1JJK8"/>
<dbReference type="PhylomeDB" id="T1JJK8"/>
<comment type="similarity">
    <text evidence="1">Belongs to the strictosidine synthase family.</text>
</comment>
<evidence type="ECO:0000256" key="2">
    <source>
        <dbReference type="ARBA" id="ARBA00022553"/>
    </source>
</evidence>
<dbReference type="Pfam" id="PF20067">
    <property type="entry name" value="SSL_N"/>
    <property type="match status" value="1"/>
</dbReference>
<protein>
    <recommendedName>
        <fullName evidence="5">Strictosidine synthase conserved region domain-containing protein</fullName>
    </recommendedName>
</protein>
<keyword evidence="7" id="KW-1185">Reference proteome</keyword>
<reference evidence="6" key="2">
    <citation type="submission" date="2015-02" db="UniProtKB">
        <authorList>
            <consortium name="EnsemblMetazoa"/>
        </authorList>
    </citation>
    <scope>IDENTIFICATION</scope>
</reference>
<dbReference type="InterPro" id="IPR011042">
    <property type="entry name" value="6-blade_b-propeller_TolB-like"/>
</dbReference>
<dbReference type="OMA" id="TFITQMG"/>
<evidence type="ECO:0000256" key="1">
    <source>
        <dbReference type="ARBA" id="ARBA00009191"/>
    </source>
</evidence>